<dbReference type="AlphaFoldDB" id="A0A9D4GQ56"/>
<sequence>MEEALHLPKYSDYGYDANYNHVVPLSTCRLFRYVITGNHNDFIEMSFDVNSFDCFLNRLT</sequence>
<reference evidence="1" key="2">
    <citation type="submission" date="2020-11" db="EMBL/GenBank/DDBJ databases">
        <authorList>
            <person name="McCartney M.A."/>
            <person name="Auch B."/>
            <person name="Kono T."/>
            <person name="Mallez S."/>
            <person name="Becker A."/>
            <person name="Gohl D.M."/>
            <person name="Silverstein K.A.T."/>
            <person name="Koren S."/>
            <person name="Bechman K.B."/>
            <person name="Herman A."/>
            <person name="Abrahante J.E."/>
            <person name="Garbe J."/>
        </authorList>
    </citation>
    <scope>NUCLEOTIDE SEQUENCE</scope>
    <source>
        <strain evidence="1">Duluth1</strain>
        <tissue evidence="1">Whole animal</tissue>
    </source>
</reference>
<name>A0A9D4GQ56_DREPO</name>
<dbReference type="EMBL" id="JAIWYP010000005">
    <property type="protein sequence ID" value="KAH3821080.1"/>
    <property type="molecule type" value="Genomic_DNA"/>
</dbReference>
<evidence type="ECO:0000313" key="2">
    <source>
        <dbReference type="Proteomes" id="UP000828390"/>
    </source>
</evidence>
<organism evidence="1 2">
    <name type="scientific">Dreissena polymorpha</name>
    <name type="common">Zebra mussel</name>
    <name type="synonym">Mytilus polymorpha</name>
    <dbReference type="NCBI Taxonomy" id="45954"/>
    <lineage>
        <taxon>Eukaryota</taxon>
        <taxon>Metazoa</taxon>
        <taxon>Spiralia</taxon>
        <taxon>Lophotrochozoa</taxon>
        <taxon>Mollusca</taxon>
        <taxon>Bivalvia</taxon>
        <taxon>Autobranchia</taxon>
        <taxon>Heteroconchia</taxon>
        <taxon>Euheterodonta</taxon>
        <taxon>Imparidentia</taxon>
        <taxon>Neoheterodontei</taxon>
        <taxon>Myida</taxon>
        <taxon>Dreissenoidea</taxon>
        <taxon>Dreissenidae</taxon>
        <taxon>Dreissena</taxon>
    </lineage>
</organism>
<reference evidence="1" key="1">
    <citation type="journal article" date="2019" name="bioRxiv">
        <title>The Genome of the Zebra Mussel, Dreissena polymorpha: A Resource for Invasive Species Research.</title>
        <authorList>
            <person name="McCartney M.A."/>
            <person name="Auch B."/>
            <person name="Kono T."/>
            <person name="Mallez S."/>
            <person name="Zhang Y."/>
            <person name="Obille A."/>
            <person name="Becker A."/>
            <person name="Abrahante J.E."/>
            <person name="Garbe J."/>
            <person name="Badalamenti J.P."/>
            <person name="Herman A."/>
            <person name="Mangelson H."/>
            <person name="Liachko I."/>
            <person name="Sullivan S."/>
            <person name="Sone E.D."/>
            <person name="Koren S."/>
            <person name="Silverstein K.A.T."/>
            <person name="Beckman K.B."/>
            <person name="Gohl D.M."/>
        </authorList>
    </citation>
    <scope>NUCLEOTIDE SEQUENCE</scope>
    <source>
        <strain evidence="1">Duluth1</strain>
        <tissue evidence="1">Whole animal</tissue>
    </source>
</reference>
<gene>
    <name evidence="1" type="ORF">DPMN_122837</name>
</gene>
<keyword evidence="2" id="KW-1185">Reference proteome</keyword>
<accession>A0A9D4GQ56</accession>
<evidence type="ECO:0000313" key="1">
    <source>
        <dbReference type="EMBL" id="KAH3821080.1"/>
    </source>
</evidence>
<protein>
    <submittedName>
        <fullName evidence="1">Uncharacterized protein</fullName>
    </submittedName>
</protein>
<proteinExistence type="predicted"/>
<dbReference type="Proteomes" id="UP000828390">
    <property type="component" value="Unassembled WGS sequence"/>
</dbReference>
<comment type="caution">
    <text evidence="1">The sequence shown here is derived from an EMBL/GenBank/DDBJ whole genome shotgun (WGS) entry which is preliminary data.</text>
</comment>